<comment type="similarity">
    <text evidence="2">Belongs to the GtrA family.</text>
</comment>
<evidence type="ECO:0000256" key="7">
    <source>
        <dbReference type="SAM" id="Phobius"/>
    </source>
</evidence>
<evidence type="ECO:0000313" key="10">
    <source>
        <dbReference type="Proteomes" id="UP000644020"/>
    </source>
</evidence>
<keyword evidence="3 7" id="KW-0812">Transmembrane</keyword>
<dbReference type="AlphaFoldDB" id="A0A918SSJ0"/>
<organism evidence="9 10">
    <name type="scientific">Streptomyces termitum</name>
    <dbReference type="NCBI Taxonomy" id="67368"/>
    <lineage>
        <taxon>Bacteria</taxon>
        <taxon>Bacillati</taxon>
        <taxon>Actinomycetota</taxon>
        <taxon>Actinomycetes</taxon>
        <taxon>Kitasatosporales</taxon>
        <taxon>Streptomycetaceae</taxon>
        <taxon>Streptomyces</taxon>
    </lineage>
</organism>
<keyword evidence="10" id="KW-1185">Reference proteome</keyword>
<dbReference type="PANTHER" id="PTHR38459:SF1">
    <property type="entry name" value="PROPHAGE BACTOPRENOL-LINKED GLUCOSE TRANSLOCASE HOMOLOG"/>
    <property type="match status" value="1"/>
</dbReference>
<feature type="transmembrane region" description="Helical" evidence="7">
    <location>
        <begin position="65"/>
        <end position="87"/>
    </location>
</feature>
<dbReference type="GO" id="GO:0000271">
    <property type="term" value="P:polysaccharide biosynthetic process"/>
    <property type="evidence" value="ECO:0007669"/>
    <property type="project" value="InterPro"/>
</dbReference>
<comment type="caution">
    <text evidence="9">The sequence shown here is derived from an EMBL/GenBank/DDBJ whole genome shotgun (WGS) entry which is preliminary data.</text>
</comment>
<evidence type="ECO:0000256" key="6">
    <source>
        <dbReference type="SAM" id="MobiDB-lite"/>
    </source>
</evidence>
<evidence type="ECO:0000313" key="9">
    <source>
        <dbReference type="EMBL" id="GHA69069.1"/>
    </source>
</evidence>
<accession>A0A918SSJ0</accession>
<feature type="transmembrane region" description="Helical" evidence="7">
    <location>
        <begin position="129"/>
        <end position="146"/>
    </location>
</feature>
<proteinExistence type="inferred from homology"/>
<keyword evidence="4 7" id="KW-1133">Transmembrane helix</keyword>
<evidence type="ECO:0000256" key="1">
    <source>
        <dbReference type="ARBA" id="ARBA00004141"/>
    </source>
</evidence>
<feature type="transmembrane region" description="Helical" evidence="7">
    <location>
        <begin position="41"/>
        <end position="59"/>
    </location>
</feature>
<dbReference type="Pfam" id="PF04138">
    <property type="entry name" value="GtrA_DPMS_TM"/>
    <property type="match status" value="1"/>
</dbReference>
<keyword evidence="5 7" id="KW-0472">Membrane</keyword>
<dbReference type="Proteomes" id="UP000644020">
    <property type="component" value="Unassembled WGS sequence"/>
</dbReference>
<gene>
    <name evidence="9" type="ORF">GCM10010305_09000</name>
</gene>
<reference evidence="9" key="1">
    <citation type="journal article" date="2014" name="Int. J. Syst. Evol. Microbiol.">
        <title>Complete genome sequence of Corynebacterium casei LMG S-19264T (=DSM 44701T), isolated from a smear-ripened cheese.</title>
        <authorList>
            <consortium name="US DOE Joint Genome Institute (JGI-PGF)"/>
            <person name="Walter F."/>
            <person name="Albersmeier A."/>
            <person name="Kalinowski J."/>
            <person name="Ruckert C."/>
        </authorList>
    </citation>
    <scope>NUCLEOTIDE SEQUENCE</scope>
    <source>
        <strain evidence="9">JCM 4518</strain>
    </source>
</reference>
<sequence>MDGNGTGATAGNGDGAGNGGGTGAGTGRGGGRARLAEVTRFALVGGANTATFFGCYLLLHPWMPYFAAYTLAFLLSMVGSFFLNTYFTYRTRPTWKKFALFPLTNVTNYLVQSAGLYALVTWAGTDDRIAPLVAAVVAIPFTYLISRRILTGRAPERAGPDRDGGAPGRDAEVREPERGGPESGTEERRPSRLA</sequence>
<protein>
    <recommendedName>
        <fullName evidence="8">GtrA/DPMS transmembrane domain-containing protein</fullName>
    </recommendedName>
</protein>
<dbReference type="PANTHER" id="PTHR38459">
    <property type="entry name" value="PROPHAGE BACTOPRENOL-LINKED GLUCOSE TRANSLOCASE HOMOLOG"/>
    <property type="match status" value="1"/>
</dbReference>
<comment type="subcellular location">
    <subcellularLocation>
        <location evidence="1">Membrane</location>
        <topology evidence="1">Multi-pass membrane protein</topology>
    </subcellularLocation>
</comment>
<evidence type="ECO:0000256" key="2">
    <source>
        <dbReference type="ARBA" id="ARBA00009399"/>
    </source>
</evidence>
<evidence type="ECO:0000256" key="4">
    <source>
        <dbReference type="ARBA" id="ARBA00022989"/>
    </source>
</evidence>
<dbReference type="InterPro" id="IPR051401">
    <property type="entry name" value="GtrA_CellWall_Glycosyl"/>
</dbReference>
<dbReference type="InterPro" id="IPR007267">
    <property type="entry name" value="GtrA_DPMS_TM"/>
</dbReference>
<evidence type="ECO:0000256" key="5">
    <source>
        <dbReference type="ARBA" id="ARBA00023136"/>
    </source>
</evidence>
<feature type="region of interest" description="Disordered" evidence="6">
    <location>
        <begin position="154"/>
        <end position="194"/>
    </location>
</feature>
<name>A0A918SSJ0_9ACTN</name>
<dbReference type="GO" id="GO:0005886">
    <property type="term" value="C:plasma membrane"/>
    <property type="evidence" value="ECO:0007669"/>
    <property type="project" value="TreeGrafter"/>
</dbReference>
<reference evidence="9" key="2">
    <citation type="submission" date="2020-09" db="EMBL/GenBank/DDBJ databases">
        <authorList>
            <person name="Sun Q."/>
            <person name="Ohkuma M."/>
        </authorList>
    </citation>
    <scope>NUCLEOTIDE SEQUENCE</scope>
    <source>
        <strain evidence="9">JCM 4518</strain>
    </source>
</reference>
<dbReference type="RefSeq" id="WP_189975187.1">
    <property type="nucleotide sequence ID" value="NZ_BMUL01000002.1"/>
</dbReference>
<feature type="transmembrane region" description="Helical" evidence="7">
    <location>
        <begin position="99"/>
        <end position="123"/>
    </location>
</feature>
<dbReference type="EMBL" id="BMUL01000002">
    <property type="protein sequence ID" value="GHA69069.1"/>
    <property type="molecule type" value="Genomic_DNA"/>
</dbReference>
<evidence type="ECO:0000256" key="3">
    <source>
        <dbReference type="ARBA" id="ARBA00022692"/>
    </source>
</evidence>
<feature type="domain" description="GtrA/DPMS transmembrane" evidence="8">
    <location>
        <begin position="40"/>
        <end position="149"/>
    </location>
</feature>
<evidence type="ECO:0000259" key="8">
    <source>
        <dbReference type="Pfam" id="PF04138"/>
    </source>
</evidence>
<feature type="region of interest" description="Disordered" evidence="6">
    <location>
        <begin position="1"/>
        <end position="28"/>
    </location>
</feature>